<feature type="binding site" description="axial binding residue" evidence="7">
    <location>
        <position position="414"/>
    </location>
    <ligand>
        <name>heme</name>
        <dbReference type="ChEBI" id="CHEBI:30413"/>
    </ligand>
    <ligandPart>
        <name>Fe</name>
        <dbReference type="ChEBI" id="CHEBI:18248"/>
    </ligandPart>
</feature>
<evidence type="ECO:0000256" key="4">
    <source>
        <dbReference type="ARBA" id="ARBA00023002"/>
    </source>
</evidence>
<protein>
    <submittedName>
        <fullName evidence="10">Cytochrome P450</fullName>
    </submittedName>
</protein>
<evidence type="ECO:0000256" key="7">
    <source>
        <dbReference type="PIRSR" id="PIRSR602401-1"/>
    </source>
</evidence>
<dbReference type="InterPro" id="IPR002401">
    <property type="entry name" value="Cyt_P450_E_grp-I"/>
</dbReference>
<dbReference type="AlphaFoldDB" id="A0AAC8Q5X7"/>
<keyword evidence="3 7" id="KW-0479">Metal-binding</keyword>
<evidence type="ECO:0000256" key="3">
    <source>
        <dbReference type="ARBA" id="ARBA00022723"/>
    </source>
</evidence>
<dbReference type="PRINTS" id="PR00463">
    <property type="entry name" value="EP450I"/>
</dbReference>
<evidence type="ECO:0000256" key="9">
    <source>
        <dbReference type="SAM" id="MobiDB-lite"/>
    </source>
</evidence>
<dbReference type="InterPro" id="IPR036396">
    <property type="entry name" value="Cyt_P450_sf"/>
</dbReference>
<evidence type="ECO:0000256" key="6">
    <source>
        <dbReference type="ARBA" id="ARBA00023033"/>
    </source>
</evidence>
<accession>A0AAC8Q5X7</accession>
<gene>
    <name evidence="10" type="ORF">AA314_03310</name>
</gene>
<dbReference type="PANTHER" id="PTHR24291">
    <property type="entry name" value="CYTOCHROME P450 FAMILY 4"/>
    <property type="match status" value="1"/>
</dbReference>
<comment type="similarity">
    <text evidence="1 8">Belongs to the cytochrome P450 family.</text>
</comment>
<dbReference type="RefSeq" id="WP_053066438.1">
    <property type="nucleotide sequence ID" value="NZ_CP011509.1"/>
</dbReference>
<dbReference type="Gene3D" id="1.10.630.10">
    <property type="entry name" value="Cytochrome P450"/>
    <property type="match status" value="1"/>
</dbReference>
<dbReference type="KEGG" id="age:AA314_03310"/>
<keyword evidence="5 7" id="KW-0408">Iron</keyword>
<dbReference type="InterPro" id="IPR050196">
    <property type="entry name" value="Cytochrome_P450_Monoox"/>
</dbReference>
<evidence type="ECO:0000256" key="8">
    <source>
        <dbReference type="RuleBase" id="RU000461"/>
    </source>
</evidence>
<evidence type="ECO:0000256" key="1">
    <source>
        <dbReference type="ARBA" id="ARBA00010617"/>
    </source>
</evidence>
<keyword evidence="6 8" id="KW-0503">Monooxygenase</keyword>
<dbReference type="SUPFAM" id="SSF48264">
    <property type="entry name" value="Cytochrome P450"/>
    <property type="match status" value="1"/>
</dbReference>
<dbReference type="GO" id="GO:0005506">
    <property type="term" value="F:iron ion binding"/>
    <property type="evidence" value="ECO:0007669"/>
    <property type="project" value="InterPro"/>
</dbReference>
<organism evidence="10 11">
    <name type="scientific">Archangium gephyra</name>
    <dbReference type="NCBI Taxonomy" id="48"/>
    <lineage>
        <taxon>Bacteria</taxon>
        <taxon>Pseudomonadati</taxon>
        <taxon>Myxococcota</taxon>
        <taxon>Myxococcia</taxon>
        <taxon>Myxococcales</taxon>
        <taxon>Cystobacterineae</taxon>
        <taxon>Archangiaceae</taxon>
        <taxon>Archangium</taxon>
    </lineage>
</organism>
<sequence length="475" mass="54632">MDGLPRPRRSPSGALPRSRPHPLPTARDIPRFPGGFLLGNLSDFRHHRLKLFRDIKERCGEIGTIRIGPVPVQVVTSGSISHTLLHTHANDVDGGPLVKTFTPLVGERSLVLLHGPQHRKQRKLLAPSFQREQLAHFTQTMVQYTLDAIEGWRDGQTFDVHDEMATLTMRIIGKTLFDVDYRHETNELLGAMGQALEHIEYLTSSLVQIPLSWPTPRNRRVREALRTIDTTFRGMIRQRRVDHAQRKDMLSSLVQVRDEEGQPIDEDQLHDDLMTIYSGHESTALSLGWTWYLLARHPEVLARVRQEVDTVLGGRPPAFEHLPQLRYTLQVIKESLRLYPVIFMLARAPTKDLEIEGYRLPKGQMVLMPPYIIHRDEKFFPDPERFDPDRFLPEREKQLPRYAWFPFGAGPHTCIGNHFALMEKQLIVATMVQRLHIELVDGQEISPEVLTVTLRPSHLKMRVEHRKDAPVSRVA</sequence>
<evidence type="ECO:0000313" key="10">
    <source>
        <dbReference type="EMBL" id="AKJ01684.1"/>
    </source>
</evidence>
<comment type="cofactor">
    <cofactor evidence="7">
        <name>heme</name>
        <dbReference type="ChEBI" id="CHEBI:30413"/>
    </cofactor>
</comment>
<dbReference type="PRINTS" id="PR00385">
    <property type="entry name" value="P450"/>
</dbReference>
<dbReference type="GO" id="GO:0004497">
    <property type="term" value="F:monooxygenase activity"/>
    <property type="evidence" value="ECO:0007669"/>
    <property type="project" value="UniProtKB-KW"/>
</dbReference>
<dbReference type="PANTHER" id="PTHR24291:SF50">
    <property type="entry name" value="BIFUNCTIONAL ALBAFLAVENONE MONOOXYGENASE_TERPENE SYNTHASE"/>
    <property type="match status" value="1"/>
</dbReference>
<dbReference type="CDD" id="cd20620">
    <property type="entry name" value="CYP132-like"/>
    <property type="match status" value="1"/>
</dbReference>
<dbReference type="GO" id="GO:0016705">
    <property type="term" value="F:oxidoreductase activity, acting on paired donors, with incorporation or reduction of molecular oxygen"/>
    <property type="evidence" value="ECO:0007669"/>
    <property type="project" value="InterPro"/>
</dbReference>
<proteinExistence type="inferred from homology"/>
<reference evidence="10 11" key="1">
    <citation type="submission" date="2015-05" db="EMBL/GenBank/DDBJ databases">
        <title>Genome assembly of Archangium gephyra DSM 2261.</title>
        <authorList>
            <person name="Sharma G."/>
            <person name="Subramanian S."/>
        </authorList>
    </citation>
    <scope>NUCLEOTIDE SEQUENCE [LARGE SCALE GENOMIC DNA]</scope>
    <source>
        <strain evidence="10 11">DSM 2261</strain>
    </source>
</reference>
<name>A0AAC8Q5X7_9BACT</name>
<feature type="region of interest" description="Disordered" evidence="9">
    <location>
        <begin position="1"/>
        <end position="29"/>
    </location>
</feature>
<evidence type="ECO:0000256" key="5">
    <source>
        <dbReference type="ARBA" id="ARBA00023004"/>
    </source>
</evidence>
<dbReference type="Pfam" id="PF00067">
    <property type="entry name" value="p450"/>
    <property type="match status" value="1"/>
</dbReference>
<dbReference type="PROSITE" id="PS00086">
    <property type="entry name" value="CYTOCHROME_P450"/>
    <property type="match status" value="1"/>
</dbReference>
<evidence type="ECO:0000256" key="2">
    <source>
        <dbReference type="ARBA" id="ARBA00022617"/>
    </source>
</evidence>
<dbReference type="EMBL" id="CP011509">
    <property type="protein sequence ID" value="AKJ01684.1"/>
    <property type="molecule type" value="Genomic_DNA"/>
</dbReference>
<keyword evidence="2 7" id="KW-0349">Heme</keyword>
<dbReference type="InterPro" id="IPR017972">
    <property type="entry name" value="Cyt_P450_CS"/>
</dbReference>
<dbReference type="GO" id="GO:0020037">
    <property type="term" value="F:heme binding"/>
    <property type="evidence" value="ECO:0007669"/>
    <property type="project" value="InterPro"/>
</dbReference>
<evidence type="ECO:0000313" key="11">
    <source>
        <dbReference type="Proteomes" id="UP000035579"/>
    </source>
</evidence>
<dbReference type="InterPro" id="IPR001128">
    <property type="entry name" value="Cyt_P450"/>
</dbReference>
<keyword evidence="4 8" id="KW-0560">Oxidoreductase</keyword>
<dbReference type="Proteomes" id="UP000035579">
    <property type="component" value="Chromosome"/>
</dbReference>